<accession>A0A3G3LM15</accession>
<evidence type="ECO:0000256" key="1">
    <source>
        <dbReference type="ARBA" id="ARBA00007698"/>
    </source>
</evidence>
<dbReference type="GO" id="GO:0003735">
    <property type="term" value="F:structural constituent of ribosome"/>
    <property type="evidence" value="ECO:0007669"/>
    <property type="project" value="InterPro"/>
</dbReference>
<keyword evidence="4" id="KW-0699">rRNA-binding</keyword>
<dbReference type="HAMAP" id="MF_00382">
    <property type="entry name" value="Ribosomal_bL20"/>
    <property type="match status" value="1"/>
</dbReference>
<name>A0A3G3LM15_9EUGL</name>
<protein>
    <recommendedName>
        <fullName evidence="4">Large ribosomal subunit protein bL20c</fullName>
    </recommendedName>
</protein>
<dbReference type="GO" id="GO:0009507">
    <property type="term" value="C:chloroplast"/>
    <property type="evidence" value="ECO:0007669"/>
    <property type="project" value="UniProtKB-SubCell"/>
</dbReference>
<keyword evidence="2 4" id="KW-0689">Ribosomal protein</keyword>
<dbReference type="AlphaFoldDB" id="A0A3G3LM15"/>
<geneLocation type="chloroplast" evidence="6"/>
<dbReference type="NCBIfam" id="TIGR01032">
    <property type="entry name" value="rplT_bact"/>
    <property type="match status" value="1"/>
</dbReference>
<dbReference type="GO" id="GO:0005840">
    <property type="term" value="C:ribosome"/>
    <property type="evidence" value="ECO:0007669"/>
    <property type="project" value="UniProtKB-KW"/>
</dbReference>
<comment type="similarity">
    <text evidence="1 4 5">Belongs to the bacterial ribosomal protein bL20 family.</text>
</comment>
<reference evidence="6" key="1">
    <citation type="journal article" date="2018" name="Sci. Rep.">
        <title>Dynamic evolution of inverted repeats in Euglenophyta plastid genomes.</title>
        <authorList>
            <person name="Karnkowska A."/>
            <person name="Bennett M.S."/>
            <person name="Triemer R.E."/>
        </authorList>
    </citation>
    <scope>NUCLEOTIDE SEQUENCE</scope>
</reference>
<evidence type="ECO:0000256" key="4">
    <source>
        <dbReference type="HAMAP-Rule" id="MF_00382"/>
    </source>
</evidence>
<dbReference type="SUPFAM" id="SSF74731">
    <property type="entry name" value="Ribosomal protein L20"/>
    <property type="match status" value="1"/>
</dbReference>
<organism evidence="6">
    <name type="scientific">Lepocinclis ovum</name>
    <dbReference type="NCBI Taxonomy" id="86638"/>
    <lineage>
        <taxon>Eukaryota</taxon>
        <taxon>Discoba</taxon>
        <taxon>Euglenozoa</taxon>
        <taxon>Euglenida</taxon>
        <taxon>Spirocuta</taxon>
        <taxon>Euglenophyceae</taxon>
        <taxon>Euglenales</taxon>
        <taxon>Phacaceae</taxon>
        <taxon>Lepocinclis</taxon>
    </lineage>
</organism>
<evidence type="ECO:0000256" key="5">
    <source>
        <dbReference type="RuleBase" id="RU000561"/>
    </source>
</evidence>
<gene>
    <name evidence="4" type="primary">rpl20</name>
</gene>
<comment type="subcellular location">
    <subcellularLocation>
        <location evidence="4">Plastid</location>
        <location evidence="4">Chloroplast</location>
    </subcellularLocation>
</comment>
<keyword evidence="4" id="KW-0694">RNA-binding</keyword>
<dbReference type="GO" id="GO:1990904">
    <property type="term" value="C:ribonucleoprotein complex"/>
    <property type="evidence" value="ECO:0007669"/>
    <property type="project" value="UniProtKB-KW"/>
</dbReference>
<evidence type="ECO:0000256" key="2">
    <source>
        <dbReference type="ARBA" id="ARBA00022980"/>
    </source>
</evidence>
<dbReference type="GO" id="GO:0000027">
    <property type="term" value="P:ribosomal large subunit assembly"/>
    <property type="evidence" value="ECO:0007669"/>
    <property type="project" value="UniProtKB-UniRule"/>
</dbReference>
<dbReference type="InterPro" id="IPR035566">
    <property type="entry name" value="Ribosomal_protein_bL20_C"/>
</dbReference>
<proteinExistence type="inferred from homology"/>
<sequence length="113" mass="13553">MSRTKTGFVTRKRHKKIIRFNKGYRGSHSTLFKTANQENMRSFVNSYRDRKKKKNYIRSLWIKQLNNIAKINSIKYNTLIRNLKKSSIELNRKMLSKLAIIDKNIFLNFIKLT</sequence>
<evidence type="ECO:0000313" key="6">
    <source>
        <dbReference type="EMBL" id="AYQ93756.1"/>
    </source>
</evidence>
<keyword evidence="6" id="KW-0150">Chloroplast</keyword>
<dbReference type="GO" id="GO:0006412">
    <property type="term" value="P:translation"/>
    <property type="evidence" value="ECO:0007669"/>
    <property type="project" value="InterPro"/>
</dbReference>
<dbReference type="Pfam" id="PF00453">
    <property type="entry name" value="Ribosomal_L20"/>
    <property type="match status" value="1"/>
</dbReference>
<dbReference type="PRINTS" id="PR00062">
    <property type="entry name" value="RIBOSOMALL20"/>
</dbReference>
<dbReference type="PANTHER" id="PTHR10986">
    <property type="entry name" value="39S RIBOSOMAL PROTEIN L20"/>
    <property type="match status" value="1"/>
</dbReference>
<keyword evidence="6" id="KW-0934">Plastid</keyword>
<dbReference type="GO" id="GO:0019843">
    <property type="term" value="F:rRNA binding"/>
    <property type="evidence" value="ECO:0007669"/>
    <property type="project" value="UniProtKB-UniRule"/>
</dbReference>
<dbReference type="EMBL" id="MH898674">
    <property type="protein sequence ID" value="AYQ93756.1"/>
    <property type="molecule type" value="Genomic_DNA"/>
</dbReference>
<dbReference type="Gene3D" id="6.10.160.10">
    <property type="match status" value="1"/>
</dbReference>
<dbReference type="Gene3D" id="1.10.1900.20">
    <property type="entry name" value="Ribosomal protein L20"/>
    <property type="match status" value="1"/>
</dbReference>
<dbReference type="CDD" id="cd07026">
    <property type="entry name" value="Ribosomal_L20"/>
    <property type="match status" value="1"/>
</dbReference>
<evidence type="ECO:0000256" key="3">
    <source>
        <dbReference type="ARBA" id="ARBA00023274"/>
    </source>
</evidence>
<keyword evidence="3 4" id="KW-0687">Ribonucleoprotein</keyword>
<comment type="function">
    <text evidence="4">Binds directly to 23S ribosomal RNA and is necessary for the in vitro assembly process of the 50S ribosomal subunit. It is not involved in the protein synthesizing functions of that subunit.</text>
</comment>
<dbReference type="InterPro" id="IPR005813">
    <property type="entry name" value="Ribosomal_bL20"/>
</dbReference>